<feature type="domain" description="CAAX prenyl protease 2/Lysostaphin resistance protein A-like" evidence="12">
    <location>
        <begin position="169"/>
        <end position="276"/>
    </location>
</feature>
<comment type="catalytic activity">
    <reaction evidence="9">
        <text>Hydrolyzes the peptide bond -P2-(S-farnesyl or geranylgeranyl)C-P1'-P2'-P3'-COOH where P1' and P2' are amino acids with aliphatic sidechains and P3' is any C-terminal residue.</text>
        <dbReference type="EC" id="3.4.26.1"/>
    </reaction>
</comment>
<keyword evidence="6" id="KW-0256">Endoplasmic reticulum</keyword>
<feature type="transmembrane region" description="Helical" evidence="11">
    <location>
        <begin position="20"/>
        <end position="42"/>
    </location>
</feature>
<evidence type="ECO:0000256" key="8">
    <source>
        <dbReference type="ARBA" id="ARBA00023136"/>
    </source>
</evidence>
<keyword evidence="4 11" id="KW-0812">Transmembrane</keyword>
<feature type="transmembrane region" description="Helical" evidence="11">
    <location>
        <begin position="235"/>
        <end position="258"/>
    </location>
</feature>
<evidence type="ECO:0000256" key="2">
    <source>
        <dbReference type="ARBA" id="ARBA00006897"/>
    </source>
</evidence>
<gene>
    <name evidence="13" type="ORF">HYPSUDRAFT_195541</name>
</gene>
<reference evidence="14" key="1">
    <citation type="submission" date="2014-04" db="EMBL/GenBank/DDBJ databases">
        <title>Evolutionary Origins and Diversification of the Mycorrhizal Mutualists.</title>
        <authorList>
            <consortium name="DOE Joint Genome Institute"/>
            <consortium name="Mycorrhizal Genomics Consortium"/>
            <person name="Kohler A."/>
            <person name="Kuo A."/>
            <person name="Nagy L.G."/>
            <person name="Floudas D."/>
            <person name="Copeland A."/>
            <person name="Barry K.W."/>
            <person name="Cichocki N."/>
            <person name="Veneault-Fourrey C."/>
            <person name="LaButti K."/>
            <person name="Lindquist E.A."/>
            <person name="Lipzen A."/>
            <person name="Lundell T."/>
            <person name="Morin E."/>
            <person name="Murat C."/>
            <person name="Riley R."/>
            <person name="Ohm R."/>
            <person name="Sun H."/>
            <person name="Tunlid A."/>
            <person name="Henrissat B."/>
            <person name="Grigoriev I.V."/>
            <person name="Hibbett D.S."/>
            <person name="Martin F."/>
        </authorList>
    </citation>
    <scope>NUCLEOTIDE SEQUENCE [LARGE SCALE GENOMIC DNA]</scope>
    <source>
        <strain evidence="14">FD-334 SS-4</strain>
    </source>
</reference>
<comment type="similarity">
    <text evidence="2">Belongs to the peptidase U48 family.</text>
</comment>
<dbReference type="EMBL" id="KN817713">
    <property type="protein sequence ID" value="KJA13795.1"/>
    <property type="molecule type" value="Genomic_DNA"/>
</dbReference>
<dbReference type="GO" id="GO:0071586">
    <property type="term" value="P:CAAX-box protein processing"/>
    <property type="evidence" value="ECO:0007669"/>
    <property type="project" value="InterPro"/>
</dbReference>
<keyword evidence="3" id="KW-0645">Protease</keyword>
<evidence type="ECO:0000256" key="6">
    <source>
        <dbReference type="ARBA" id="ARBA00022824"/>
    </source>
</evidence>
<evidence type="ECO:0000256" key="9">
    <source>
        <dbReference type="ARBA" id="ARBA00047280"/>
    </source>
</evidence>
<dbReference type="InterPro" id="IPR003675">
    <property type="entry name" value="Rce1/LyrA-like_dom"/>
</dbReference>
<proteinExistence type="inferred from homology"/>
<accession>A0A0D2NZE3</accession>
<dbReference type="GO" id="GO:0004222">
    <property type="term" value="F:metalloendopeptidase activity"/>
    <property type="evidence" value="ECO:0007669"/>
    <property type="project" value="InterPro"/>
</dbReference>
<dbReference type="EC" id="3.4.26.1" evidence="10"/>
<feature type="transmembrane region" description="Helical" evidence="11">
    <location>
        <begin position="182"/>
        <end position="215"/>
    </location>
</feature>
<evidence type="ECO:0000259" key="12">
    <source>
        <dbReference type="Pfam" id="PF02517"/>
    </source>
</evidence>
<organism evidence="13 14">
    <name type="scientific">Hypholoma sublateritium (strain FD-334 SS-4)</name>
    <dbReference type="NCBI Taxonomy" id="945553"/>
    <lineage>
        <taxon>Eukaryota</taxon>
        <taxon>Fungi</taxon>
        <taxon>Dikarya</taxon>
        <taxon>Basidiomycota</taxon>
        <taxon>Agaricomycotina</taxon>
        <taxon>Agaricomycetes</taxon>
        <taxon>Agaricomycetidae</taxon>
        <taxon>Agaricales</taxon>
        <taxon>Agaricineae</taxon>
        <taxon>Strophariaceae</taxon>
        <taxon>Hypholoma</taxon>
    </lineage>
</organism>
<keyword evidence="8 11" id="KW-0472">Membrane</keyword>
<dbReference type="Pfam" id="PF02517">
    <property type="entry name" value="Rce1-like"/>
    <property type="match status" value="1"/>
</dbReference>
<evidence type="ECO:0000256" key="11">
    <source>
        <dbReference type="SAM" id="Phobius"/>
    </source>
</evidence>
<evidence type="ECO:0000256" key="3">
    <source>
        <dbReference type="ARBA" id="ARBA00022670"/>
    </source>
</evidence>
<keyword evidence="14" id="KW-1185">Reference proteome</keyword>
<protein>
    <recommendedName>
        <fullName evidence="10">intramembrane prenyl-peptidase Rce1</fullName>
        <ecNumber evidence="10">3.4.26.1</ecNumber>
    </recommendedName>
</protein>
<comment type="subcellular location">
    <subcellularLocation>
        <location evidence="1">Endoplasmic reticulum membrane</location>
        <topology evidence="1">Multi-pass membrane protein</topology>
    </subcellularLocation>
</comment>
<evidence type="ECO:0000256" key="4">
    <source>
        <dbReference type="ARBA" id="ARBA00022692"/>
    </source>
</evidence>
<dbReference type="STRING" id="945553.A0A0D2NZE3"/>
<dbReference type="Proteomes" id="UP000054270">
    <property type="component" value="Unassembled WGS sequence"/>
</dbReference>
<dbReference type="AlphaFoldDB" id="A0A0D2NZE3"/>
<keyword evidence="5" id="KW-0378">Hydrolase</keyword>
<feature type="transmembrane region" description="Helical" evidence="11">
    <location>
        <begin position="72"/>
        <end position="96"/>
    </location>
</feature>
<keyword evidence="7 11" id="KW-1133">Transmembrane helix</keyword>
<dbReference type="GO" id="GO:0005789">
    <property type="term" value="C:endoplasmic reticulum membrane"/>
    <property type="evidence" value="ECO:0007669"/>
    <property type="project" value="UniProtKB-SubCell"/>
</dbReference>
<dbReference type="InterPro" id="IPR039731">
    <property type="entry name" value="Rce1"/>
</dbReference>
<evidence type="ECO:0000256" key="5">
    <source>
        <dbReference type="ARBA" id="ARBA00022801"/>
    </source>
</evidence>
<dbReference type="PANTHER" id="PTHR13046:SF0">
    <property type="entry name" value="CAAX PRENYL PROTEASE 2"/>
    <property type="match status" value="1"/>
</dbReference>
<evidence type="ECO:0000256" key="1">
    <source>
        <dbReference type="ARBA" id="ARBA00004477"/>
    </source>
</evidence>
<evidence type="ECO:0000256" key="10">
    <source>
        <dbReference type="ARBA" id="ARBA00049729"/>
    </source>
</evidence>
<feature type="transmembrane region" description="Helical" evidence="11">
    <location>
        <begin position="125"/>
        <end position="145"/>
    </location>
</feature>
<sequence>MEYAAPPSSTYWLLYRDPLFSAATAQVISLLFGTTYVGVLYLSQRTRASSTPPNGGSVMGTRDDPKIIRARLVAVTLATLACCVGIFVLLFAHVGYDTDFLDTTLDATLLRLGLPLSFSPSFDSVRAHLVVPALFLGPLFASALSRELPLQRHWRWRPHVVDRFCSMQGVRNYALGPLTEELVFRACVLAVWHMAGIGRGAMISFAPLIFGLAHIHHGLETFRRYGRNAAAAKRAIFTVLFQLAYTTVFGQLASFLFMRTGSILPPVSAHIFCNIMGMPDPAWEVQRHPRYRVAIYAAYGLGIATFITTLWRWTATADSMYWPMFWADI</sequence>
<feature type="transmembrane region" description="Helical" evidence="11">
    <location>
        <begin position="293"/>
        <end position="314"/>
    </location>
</feature>
<dbReference type="OMA" id="HSFCNWC"/>
<dbReference type="PANTHER" id="PTHR13046">
    <property type="entry name" value="PROTEASE U48 CAAX PRENYL PROTEASE RCE1"/>
    <property type="match status" value="1"/>
</dbReference>
<dbReference type="OrthoDB" id="271604at2759"/>
<evidence type="ECO:0000313" key="14">
    <source>
        <dbReference type="Proteomes" id="UP000054270"/>
    </source>
</evidence>
<name>A0A0D2NZE3_HYPSF</name>
<evidence type="ECO:0000313" key="13">
    <source>
        <dbReference type="EMBL" id="KJA13795.1"/>
    </source>
</evidence>
<evidence type="ECO:0000256" key="7">
    <source>
        <dbReference type="ARBA" id="ARBA00022989"/>
    </source>
</evidence>